<organism evidence="2 3">
    <name type="scientific">Marasmiellus scandens</name>
    <dbReference type="NCBI Taxonomy" id="2682957"/>
    <lineage>
        <taxon>Eukaryota</taxon>
        <taxon>Fungi</taxon>
        <taxon>Dikarya</taxon>
        <taxon>Basidiomycota</taxon>
        <taxon>Agaricomycotina</taxon>
        <taxon>Agaricomycetes</taxon>
        <taxon>Agaricomycetidae</taxon>
        <taxon>Agaricales</taxon>
        <taxon>Marasmiineae</taxon>
        <taxon>Omphalotaceae</taxon>
        <taxon>Marasmiellus</taxon>
    </lineage>
</organism>
<dbReference type="EMBL" id="JBANRG010000026">
    <property type="protein sequence ID" value="KAK7453504.1"/>
    <property type="molecule type" value="Genomic_DNA"/>
</dbReference>
<proteinExistence type="predicted"/>
<protein>
    <recommendedName>
        <fullName evidence="4">Enamelin</fullName>
    </recommendedName>
</protein>
<feature type="compositionally biased region" description="Basic and acidic residues" evidence="1">
    <location>
        <begin position="243"/>
        <end position="254"/>
    </location>
</feature>
<keyword evidence="3" id="KW-1185">Reference proteome</keyword>
<evidence type="ECO:0008006" key="4">
    <source>
        <dbReference type="Google" id="ProtNLM"/>
    </source>
</evidence>
<gene>
    <name evidence="2" type="ORF">VKT23_011781</name>
</gene>
<evidence type="ECO:0000313" key="2">
    <source>
        <dbReference type="EMBL" id="KAK7453504.1"/>
    </source>
</evidence>
<feature type="compositionally biased region" description="Basic residues" evidence="1">
    <location>
        <begin position="1"/>
        <end position="11"/>
    </location>
</feature>
<comment type="caution">
    <text evidence="2">The sequence shown here is derived from an EMBL/GenBank/DDBJ whole genome shotgun (WGS) entry which is preliminary data.</text>
</comment>
<feature type="compositionally biased region" description="Polar residues" evidence="1">
    <location>
        <begin position="13"/>
        <end position="40"/>
    </location>
</feature>
<reference evidence="2 3" key="1">
    <citation type="submission" date="2024-01" db="EMBL/GenBank/DDBJ databases">
        <title>A draft genome for the cacao thread blight pathogen Marasmiellus scandens.</title>
        <authorList>
            <person name="Baruah I.K."/>
            <person name="Leung J."/>
            <person name="Bukari Y."/>
            <person name="Amoako-Attah I."/>
            <person name="Meinhardt L.W."/>
            <person name="Bailey B.A."/>
            <person name="Cohen S.P."/>
        </authorList>
    </citation>
    <scope>NUCLEOTIDE SEQUENCE [LARGE SCALE GENOMIC DNA]</scope>
    <source>
        <strain evidence="2 3">GH-19</strain>
    </source>
</reference>
<evidence type="ECO:0000313" key="3">
    <source>
        <dbReference type="Proteomes" id="UP001498398"/>
    </source>
</evidence>
<feature type="compositionally biased region" description="Polar residues" evidence="1">
    <location>
        <begin position="132"/>
        <end position="147"/>
    </location>
</feature>
<accession>A0ABR1JAN0</accession>
<dbReference type="Proteomes" id="UP001498398">
    <property type="component" value="Unassembled WGS sequence"/>
</dbReference>
<feature type="compositionally biased region" description="Polar residues" evidence="1">
    <location>
        <begin position="109"/>
        <end position="118"/>
    </location>
</feature>
<feature type="compositionally biased region" description="Polar residues" evidence="1">
    <location>
        <begin position="172"/>
        <end position="183"/>
    </location>
</feature>
<name>A0ABR1JAN0_9AGAR</name>
<feature type="compositionally biased region" description="Polar residues" evidence="1">
    <location>
        <begin position="68"/>
        <end position="83"/>
    </location>
</feature>
<feature type="region of interest" description="Disordered" evidence="1">
    <location>
        <begin position="236"/>
        <end position="255"/>
    </location>
</feature>
<feature type="compositionally biased region" description="Basic and acidic residues" evidence="1">
    <location>
        <begin position="46"/>
        <end position="67"/>
    </location>
</feature>
<evidence type="ECO:0000256" key="1">
    <source>
        <dbReference type="SAM" id="MobiDB-lite"/>
    </source>
</evidence>
<sequence length="297" mass="33528">MESRRGPRRPRPTISNSFFDNAYNNSLTGNEFNTVNGNQSKTTNNDNRRTKNRYEGADNRRWERTWNDNRYASGVNNGANGTVNFGYVPQRESSPHDQNPRRSPGYNPGYSSGLNAETQPEEPPSFLDPTYQAYQRSQQRAGSVGESQHSDSDYDSDTPHQNSAHFTRGDRNNGNPQPNQLHSGFSQATAYAYPPDTVIEQRPDPLNDHSQRQPQDFNVGVQEAYSDLGQVNSLYPAGAAQNHDNDTTNGHHDSGINPEPFHETISTEPKHWELHFQIHLTLVTTKMEPLMTLIIMI</sequence>
<feature type="region of interest" description="Disordered" evidence="1">
    <location>
        <begin position="1"/>
        <end position="183"/>
    </location>
</feature>